<dbReference type="GO" id="GO:0003677">
    <property type="term" value="F:DNA binding"/>
    <property type="evidence" value="ECO:0007669"/>
    <property type="project" value="UniProtKB-KW"/>
</dbReference>
<feature type="domain" description="HTH merR-type" evidence="3">
    <location>
        <begin position="1"/>
        <end position="68"/>
    </location>
</feature>
<dbReference type="InterPro" id="IPR009061">
    <property type="entry name" value="DNA-bd_dom_put_sf"/>
</dbReference>
<evidence type="ECO:0000259" key="3">
    <source>
        <dbReference type="PROSITE" id="PS50937"/>
    </source>
</evidence>
<evidence type="ECO:0000256" key="2">
    <source>
        <dbReference type="SAM" id="Coils"/>
    </source>
</evidence>
<dbReference type="RefSeq" id="WP_154477514.1">
    <property type="nucleotide sequence ID" value="NZ_VULY01000018.1"/>
</dbReference>
<keyword evidence="5" id="KW-1185">Reference proteome</keyword>
<dbReference type="InterPro" id="IPR000551">
    <property type="entry name" value="MerR-type_HTH_dom"/>
</dbReference>
<accession>A0A6N7UT03</accession>
<dbReference type="PROSITE" id="PS50937">
    <property type="entry name" value="HTH_MERR_2"/>
    <property type="match status" value="1"/>
</dbReference>
<dbReference type="GO" id="GO:0003700">
    <property type="term" value="F:DNA-binding transcription factor activity"/>
    <property type="evidence" value="ECO:0007669"/>
    <property type="project" value="InterPro"/>
</dbReference>
<reference evidence="4 5" key="1">
    <citation type="submission" date="2019-08" db="EMBL/GenBank/DDBJ databases">
        <title>In-depth cultivation of the pig gut microbiome towards novel bacterial diversity and tailored functional studies.</title>
        <authorList>
            <person name="Wylensek D."/>
            <person name="Hitch T.C.A."/>
            <person name="Clavel T."/>
        </authorList>
    </citation>
    <scope>NUCLEOTIDE SEQUENCE [LARGE SCALE GENOMIC DNA]</scope>
    <source>
        <strain evidence="4 5">68-1-5</strain>
    </source>
</reference>
<dbReference type="Pfam" id="PF13411">
    <property type="entry name" value="MerR_1"/>
    <property type="match status" value="1"/>
</dbReference>
<name>A0A6N7UT03_9FIRM</name>
<evidence type="ECO:0000256" key="1">
    <source>
        <dbReference type="ARBA" id="ARBA00023125"/>
    </source>
</evidence>
<dbReference type="SUPFAM" id="SSF46955">
    <property type="entry name" value="Putative DNA-binding domain"/>
    <property type="match status" value="1"/>
</dbReference>
<organism evidence="4 5">
    <name type="scientific">Suipraeoptans intestinalis</name>
    <dbReference type="NCBI Taxonomy" id="2606628"/>
    <lineage>
        <taxon>Bacteria</taxon>
        <taxon>Bacillati</taxon>
        <taxon>Bacillota</taxon>
        <taxon>Clostridia</taxon>
        <taxon>Lachnospirales</taxon>
        <taxon>Lachnospiraceae</taxon>
        <taxon>Suipraeoptans</taxon>
    </lineage>
</organism>
<sequence length="285" mass="33868">MLRNEVQRKTGLTRKAMEYYEEKGLIKPHKFENGYRDYSEKDLEVLTKVSLLRKIGISLSEIEEAFSSDGASLSSILRRKQHRLEREEKRKEVLEAMIKGEKQELLDRKIAWIEAEESIYERLERAFPGYFGQMIFWAYQPFLKEPLEKEGEEAYAKYVAYLDALPAFTLTKEEQEYLDQVSASFDVETLRQVNQKKIDAIYNAEQWLEENKDTIARYESYKNSEEYQHSPMKGIQEKLQKFMLEHGYYETAIPLIRKFSKSYDAYYTQLLEADKKYADIKNTIR</sequence>
<keyword evidence="1" id="KW-0238">DNA-binding</keyword>
<dbReference type="Gene3D" id="1.10.1660.10">
    <property type="match status" value="1"/>
</dbReference>
<evidence type="ECO:0000313" key="4">
    <source>
        <dbReference type="EMBL" id="MSR94108.1"/>
    </source>
</evidence>
<keyword evidence="2" id="KW-0175">Coiled coil</keyword>
<dbReference type="PANTHER" id="PTHR30204:SF97">
    <property type="entry name" value="MERR FAMILY REGULATORY PROTEIN"/>
    <property type="match status" value="1"/>
</dbReference>
<dbReference type="AlphaFoldDB" id="A0A6N7UT03"/>
<feature type="coiled-coil region" evidence="2">
    <location>
        <begin position="77"/>
        <end position="104"/>
    </location>
</feature>
<protein>
    <submittedName>
        <fullName evidence="4">MerR family transcriptional regulator</fullName>
    </submittedName>
</protein>
<proteinExistence type="predicted"/>
<comment type="caution">
    <text evidence="4">The sequence shown here is derived from an EMBL/GenBank/DDBJ whole genome shotgun (WGS) entry which is preliminary data.</text>
</comment>
<dbReference type="InterPro" id="IPR047057">
    <property type="entry name" value="MerR_fam"/>
</dbReference>
<dbReference type="SMART" id="SM00422">
    <property type="entry name" value="HTH_MERR"/>
    <property type="match status" value="1"/>
</dbReference>
<dbReference type="EMBL" id="VULY01000018">
    <property type="protein sequence ID" value="MSR94108.1"/>
    <property type="molecule type" value="Genomic_DNA"/>
</dbReference>
<dbReference type="PANTHER" id="PTHR30204">
    <property type="entry name" value="REDOX-CYCLING DRUG-SENSING TRANSCRIPTIONAL ACTIVATOR SOXR"/>
    <property type="match status" value="1"/>
</dbReference>
<gene>
    <name evidence="4" type="ORF">FYJ34_07515</name>
</gene>
<dbReference type="Proteomes" id="UP000434409">
    <property type="component" value="Unassembled WGS sequence"/>
</dbReference>
<evidence type="ECO:0000313" key="5">
    <source>
        <dbReference type="Proteomes" id="UP000434409"/>
    </source>
</evidence>